<evidence type="ECO:0000259" key="2">
    <source>
        <dbReference type="Pfam" id="PF02371"/>
    </source>
</evidence>
<dbReference type="PANTHER" id="PTHR33055:SF16">
    <property type="entry name" value="TRANSPOSASE FOR INSERTION SEQUENCE ELEMENT IS1547"/>
    <property type="match status" value="1"/>
</dbReference>
<protein>
    <submittedName>
        <fullName evidence="3">IS110 family transposase</fullName>
    </submittedName>
</protein>
<dbReference type="Pfam" id="PF02371">
    <property type="entry name" value="Transposase_20"/>
    <property type="match status" value="1"/>
</dbReference>
<dbReference type="Proteomes" id="UP001183226">
    <property type="component" value="Unassembled WGS sequence"/>
</dbReference>
<feature type="domain" description="Transposase IS110-like N-terminal" evidence="1">
    <location>
        <begin position="4"/>
        <end position="155"/>
    </location>
</feature>
<evidence type="ECO:0000259" key="1">
    <source>
        <dbReference type="Pfam" id="PF01548"/>
    </source>
</evidence>
<dbReference type="InterPro" id="IPR002525">
    <property type="entry name" value="Transp_IS110-like_N"/>
</dbReference>
<evidence type="ECO:0000313" key="4">
    <source>
        <dbReference type="Proteomes" id="UP001183226"/>
    </source>
</evidence>
<proteinExistence type="predicted"/>
<accession>A0ABU2L185</accession>
<reference evidence="4" key="1">
    <citation type="submission" date="2023-07" db="EMBL/GenBank/DDBJ databases">
        <title>30 novel species of actinomycetes from the DSMZ collection.</title>
        <authorList>
            <person name="Nouioui I."/>
        </authorList>
    </citation>
    <scope>NUCLEOTIDE SEQUENCE [LARGE SCALE GENOMIC DNA]</scope>
    <source>
        <strain evidence="4">DSM 45055</strain>
    </source>
</reference>
<dbReference type="NCBIfam" id="NF033542">
    <property type="entry name" value="transpos_IS110"/>
    <property type="match status" value="1"/>
</dbReference>
<dbReference type="EMBL" id="JAVREK010000062">
    <property type="protein sequence ID" value="MDT0305319.1"/>
    <property type="molecule type" value="Genomic_DNA"/>
</dbReference>
<dbReference type="InterPro" id="IPR047650">
    <property type="entry name" value="Transpos_IS110"/>
</dbReference>
<organism evidence="3 4">
    <name type="scientific">Streptomonospora wellingtoniae</name>
    <dbReference type="NCBI Taxonomy" id="3075544"/>
    <lineage>
        <taxon>Bacteria</taxon>
        <taxon>Bacillati</taxon>
        <taxon>Actinomycetota</taxon>
        <taxon>Actinomycetes</taxon>
        <taxon>Streptosporangiales</taxon>
        <taxon>Nocardiopsidaceae</taxon>
        <taxon>Streptomonospora</taxon>
    </lineage>
</organism>
<feature type="non-terminal residue" evidence="3">
    <location>
        <position position="271"/>
    </location>
</feature>
<dbReference type="InterPro" id="IPR003346">
    <property type="entry name" value="Transposase_20"/>
</dbReference>
<dbReference type="Pfam" id="PF01548">
    <property type="entry name" value="DEDD_Tnp_IS110"/>
    <property type="match status" value="1"/>
</dbReference>
<sequence>MVTVGIDPHKRLCYAAAVDAAGRRIGPVHKTAGARDLSALLEWARRNADGAEQVLWAIEDGRGLARPLADALLLAGQRVVWVPARAMAAHRRLHNRTGAKSDAIDAAAVARAAVAEPDLAPHRIDERVRELRLMADRRADAVQRRTQLCNKLTAWIHTWFDHAPADLARAKHRAALQAAIEDAALPAYAREAFTGVLAEIAELSALICGLERDIAREVEPLAPHLLAIPGIGPVSAAVLLGEIGDITRFPTAAKLAAHTGCAPIPVSSSGR</sequence>
<feature type="domain" description="Transposase IS116/IS110/IS902 C-terminal" evidence="2">
    <location>
        <begin position="224"/>
        <end position="270"/>
    </location>
</feature>
<dbReference type="PANTHER" id="PTHR33055">
    <property type="entry name" value="TRANSPOSASE FOR INSERTION SEQUENCE ELEMENT IS1111A"/>
    <property type="match status" value="1"/>
</dbReference>
<name>A0ABU2L185_9ACTN</name>
<dbReference type="RefSeq" id="WP_311547830.1">
    <property type="nucleotide sequence ID" value="NZ_JAVREK010000062.1"/>
</dbReference>
<keyword evidence="4" id="KW-1185">Reference proteome</keyword>
<gene>
    <name evidence="3" type="ORF">RM446_24630</name>
</gene>
<evidence type="ECO:0000313" key="3">
    <source>
        <dbReference type="EMBL" id="MDT0305319.1"/>
    </source>
</evidence>
<comment type="caution">
    <text evidence="3">The sequence shown here is derived from an EMBL/GenBank/DDBJ whole genome shotgun (WGS) entry which is preliminary data.</text>
</comment>